<evidence type="ECO:0000256" key="8">
    <source>
        <dbReference type="ARBA" id="ARBA00023237"/>
    </source>
</evidence>
<dbReference type="SUPFAM" id="SSF103088">
    <property type="entry name" value="OmpA-like"/>
    <property type="match status" value="1"/>
</dbReference>
<evidence type="ECO:0000256" key="4">
    <source>
        <dbReference type="ARBA" id="ARBA00022692"/>
    </source>
</evidence>
<keyword evidence="5" id="KW-0406">Ion transport</keyword>
<dbReference type="eggNOG" id="COG3637">
    <property type="taxonomic scope" value="Bacteria"/>
</dbReference>
<accession>E2Z9I1</accession>
<dbReference type="STRING" id="706434.HMPREF9429_00085"/>
<proteinExistence type="predicted"/>
<dbReference type="GO" id="GO:0009279">
    <property type="term" value="C:cell outer membrane"/>
    <property type="evidence" value="ECO:0007669"/>
    <property type="project" value="UniProtKB-SubCell"/>
</dbReference>
<evidence type="ECO:0000256" key="2">
    <source>
        <dbReference type="ARBA" id="ARBA00022448"/>
    </source>
</evidence>
<dbReference type="eggNOG" id="COG2885">
    <property type="taxonomic scope" value="Bacteria"/>
</dbReference>
<dbReference type="EMBL" id="AECS01000003">
    <property type="protein sequence ID" value="EFQ05007.1"/>
    <property type="molecule type" value="Genomic_DNA"/>
</dbReference>
<dbReference type="GO" id="GO:0046930">
    <property type="term" value="C:pore complex"/>
    <property type="evidence" value="ECO:0007669"/>
    <property type="project" value="UniProtKB-KW"/>
</dbReference>
<comment type="subcellular location">
    <subcellularLocation>
        <location evidence="1">Cell outer membrane</location>
        <topology evidence="1">Multi-pass membrane protein</topology>
    </subcellularLocation>
</comment>
<keyword evidence="3" id="KW-1134">Transmembrane beta strand</keyword>
<feature type="region of interest" description="Disordered" evidence="10">
    <location>
        <begin position="370"/>
        <end position="397"/>
    </location>
</feature>
<dbReference type="InterPro" id="IPR036737">
    <property type="entry name" value="OmpA-like_sf"/>
</dbReference>
<dbReference type="SUPFAM" id="SSF56935">
    <property type="entry name" value="Porins"/>
    <property type="match status" value="1"/>
</dbReference>
<keyword evidence="6" id="KW-0626">Porin</keyword>
<dbReference type="InterPro" id="IPR011250">
    <property type="entry name" value="OMP/PagP_B-barrel"/>
</dbReference>
<evidence type="ECO:0000256" key="10">
    <source>
        <dbReference type="SAM" id="MobiDB-lite"/>
    </source>
</evidence>
<dbReference type="GO" id="GO:0006811">
    <property type="term" value="P:monoatomic ion transport"/>
    <property type="evidence" value="ECO:0007669"/>
    <property type="project" value="UniProtKB-KW"/>
</dbReference>
<feature type="compositionally biased region" description="Basic and acidic residues" evidence="10">
    <location>
        <begin position="384"/>
        <end position="397"/>
    </location>
</feature>
<keyword evidence="13" id="KW-1185">Reference proteome</keyword>
<evidence type="ECO:0000256" key="5">
    <source>
        <dbReference type="ARBA" id="ARBA00023065"/>
    </source>
</evidence>
<evidence type="ECO:0000256" key="6">
    <source>
        <dbReference type="ARBA" id="ARBA00023114"/>
    </source>
</evidence>
<dbReference type="Gene3D" id="3.30.1330.60">
    <property type="entry name" value="OmpA-like domain"/>
    <property type="match status" value="1"/>
</dbReference>
<dbReference type="SUPFAM" id="SSF56925">
    <property type="entry name" value="OMPA-like"/>
    <property type="match status" value="1"/>
</dbReference>
<evidence type="ECO:0000256" key="3">
    <source>
        <dbReference type="ARBA" id="ARBA00022452"/>
    </source>
</evidence>
<reference evidence="12 13" key="1">
    <citation type="submission" date="2010-08" db="EMBL/GenBank/DDBJ databases">
        <authorList>
            <person name="Weinstock G."/>
            <person name="Sodergren E."/>
            <person name="Clifton S."/>
            <person name="Fulton L."/>
            <person name="Fulton B."/>
            <person name="Courtney L."/>
            <person name="Fronick C."/>
            <person name="Harrison M."/>
            <person name="Strong C."/>
            <person name="Farmer C."/>
            <person name="Delahaunty K."/>
            <person name="Markovic C."/>
            <person name="Hall O."/>
            <person name="Minx P."/>
            <person name="Tomlinson C."/>
            <person name="Mitreva M."/>
            <person name="Hou S."/>
            <person name="Chen J."/>
            <person name="Wollam A."/>
            <person name="Pepin K.H."/>
            <person name="Johnson M."/>
            <person name="Bhonagiri V."/>
            <person name="Zhang X."/>
            <person name="Suruliraj S."/>
            <person name="Warren W."/>
            <person name="Chinwalla A."/>
            <person name="Mardis E.R."/>
            <person name="Wilson R.K."/>
        </authorList>
    </citation>
    <scope>NUCLEOTIDE SEQUENCE [LARGE SCALE GENOMIC DNA]</scope>
    <source>
        <strain evidence="12 13">F0359</strain>
    </source>
</reference>
<gene>
    <name evidence="12" type="ORF">HMPREF9429_00085</name>
</gene>
<evidence type="ECO:0000256" key="7">
    <source>
        <dbReference type="ARBA" id="ARBA00023136"/>
    </source>
</evidence>
<evidence type="ECO:0000313" key="12">
    <source>
        <dbReference type="EMBL" id="EFQ05007.1"/>
    </source>
</evidence>
<dbReference type="PANTHER" id="PTHR30329:SF21">
    <property type="entry name" value="LIPOPROTEIN YIAD-RELATED"/>
    <property type="match status" value="1"/>
</dbReference>
<keyword evidence="4" id="KW-0812">Transmembrane</keyword>
<comment type="caution">
    <text evidence="12">The sequence shown here is derived from an EMBL/GenBank/DDBJ whole genome shotgun (WGS) entry which is preliminary data.</text>
</comment>
<dbReference type="HOGENOM" id="CLU_789720_0_0_9"/>
<evidence type="ECO:0000313" key="13">
    <source>
        <dbReference type="Proteomes" id="UP000003195"/>
    </source>
</evidence>
<dbReference type="InterPro" id="IPR023614">
    <property type="entry name" value="Porin_dom_sf"/>
</dbReference>
<name>E2Z9I1_9FIRM</name>
<dbReference type="CDD" id="cd07185">
    <property type="entry name" value="OmpA_C-like"/>
    <property type="match status" value="1"/>
</dbReference>
<dbReference type="InterPro" id="IPR006664">
    <property type="entry name" value="OMP_bac"/>
</dbReference>
<organism evidence="12 13">
    <name type="scientific">Megasphaera micronuciformis F0359</name>
    <dbReference type="NCBI Taxonomy" id="706434"/>
    <lineage>
        <taxon>Bacteria</taxon>
        <taxon>Bacillati</taxon>
        <taxon>Bacillota</taxon>
        <taxon>Negativicutes</taxon>
        <taxon>Veillonellales</taxon>
        <taxon>Veillonellaceae</taxon>
        <taxon>Megasphaera</taxon>
    </lineage>
</organism>
<dbReference type="Proteomes" id="UP000003195">
    <property type="component" value="Unassembled WGS sequence"/>
</dbReference>
<sequence length="397" mass="44145">MDILKEISLNVLLAGFFISVGKASYMQRMQKWIYTYQNRIQKGQFQMDLGAWNVKSSVDMSNFDATTMPATGAGTAYTGTKTSDSKWNFTGGLSYGLSDKWGLEYAYHDLNTKKDGIKGTDGDEHEVNLVYSLNKNFAVYGGWNRIKNSKDSFSRTNNIAQLGLIAKAPLAKNFDIYGKAAVGTKHTTIWEAGLGYTIGKDFDLTAGYRYVNTRLAEKGQTALGFTNTSSVTNPAVATSDANIAYKGPFVTLSYRFGGHKKAAPAPVVAEQPRRQVVQEQPGHVYNDYYLESVHFAFDVDTPIAYDQGKLDHFVAVAKEYPHDMFKLVGNTDARGTDAYNDDLSKRRVVNVARYAVDHGVNPEQLELSYEGKNDPVATNATDQGRADNRRVDIWHHR</sequence>
<dbReference type="InterPro" id="IPR006665">
    <property type="entry name" value="OmpA-like"/>
</dbReference>
<evidence type="ECO:0000259" key="11">
    <source>
        <dbReference type="PROSITE" id="PS51123"/>
    </source>
</evidence>
<feature type="domain" description="OmpA-like" evidence="11">
    <location>
        <begin position="282"/>
        <end position="397"/>
    </location>
</feature>
<evidence type="ECO:0000256" key="9">
    <source>
        <dbReference type="PROSITE-ProRule" id="PRU00473"/>
    </source>
</evidence>
<dbReference type="PROSITE" id="PS51123">
    <property type="entry name" value="OMPA_2"/>
    <property type="match status" value="1"/>
</dbReference>
<dbReference type="AlphaFoldDB" id="E2Z9I1"/>
<evidence type="ECO:0000256" key="1">
    <source>
        <dbReference type="ARBA" id="ARBA00004571"/>
    </source>
</evidence>
<keyword evidence="8" id="KW-0998">Cell outer membrane</keyword>
<dbReference type="InterPro" id="IPR050330">
    <property type="entry name" value="Bact_OuterMem_StrucFunc"/>
</dbReference>
<dbReference type="GO" id="GO:0015288">
    <property type="term" value="F:porin activity"/>
    <property type="evidence" value="ECO:0007669"/>
    <property type="project" value="UniProtKB-KW"/>
</dbReference>
<dbReference type="Gene3D" id="2.40.160.10">
    <property type="entry name" value="Porin"/>
    <property type="match status" value="1"/>
</dbReference>
<keyword evidence="2" id="KW-0813">Transport</keyword>
<dbReference type="PANTHER" id="PTHR30329">
    <property type="entry name" value="STATOR ELEMENT OF FLAGELLAR MOTOR COMPLEX"/>
    <property type="match status" value="1"/>
</dbReference>
<dbReference type="Pfam" id="PF00691">
    <property type="entry name" value="OmpA"/>
    <property type="match status" value="1"/>
</dbReference>
<keyword evidence="7 9" id="KW-0472">Membrane</keyword>
<dbReference type="PRINTS" id="PR01021">
    <property type="entry name" value="OMPADOMAIN"/>
</dbReference>
<protein>
    <submittedName>
        <fullName evidence="12">OmpA family protein</fullName>
    </submittedName>
</protein>